<keyword evidence="3" id="KW-1185">Reference proteome</keyword>
<organism evidence="2 3">
    <name type="scientific">Polarella glacialis</name>
    <name type="common">Dinoflagellate</name>
    <dbReference type="NCBI Taxonomy" id="89957"/>
    <lineage>
        <taxon>Eukaryota</taxon>
        <taxon>Sar</taxon>
        <taxon>Alveolata</taxon>
        <taxon>Dinophyceae</taxon>
        <taxon>Suessiales</taxon>
        <taxon>Suessiaceae</taxon>
        <taxon>Polarella</taxon>
    </lineage>
</organism>
<accession>A0A813DX65</accession>
<feature type="domain" description="Apple" evidence="1">
    <location>
        <begin position="84"/>
        <end position="125"/>
    </location>
</feature>
<dbReference type="EMBL" id="CAJNNV010004716">
    <property type="protein sequence ID" value="CAE8591134.1"/>
    <property type="molecule type" value="Genomic_DNA"/>
</dbReference>
<evidence type="ECO:0000313" key="3">
    <source>
        <dbReference type="Proteomes" id="UP000654075"/>
    </source>
</evidence>
<evidence type="ECO:0000313" key="2">
    <source>
        <dbReference type="EMBL" id="CAE8591134.1"/>
    </source>
</evidence>
<dbReference type="Proteomes" id="UP000654075">
    <property type="component" value="Unassembled WGS sequence"/>
</dbReference>
<dbReference type="InterPro" id="IPR003609">
    <property type="entry name" value="Pan_app"/>
</dbReference>
<proteinExistence type="predicted"/>
<dbReference type="Pfam" id="PF00024">
    <property type="entry name" value="PAN_1"/>
    <property type="match status" value="1"/>
</dbReference>
<sequence>MDFKCIGIAFAATCTAANNGDLKGGRTGNSFFMCDAGAVEDGKEATRLAWQGDAPKLTDPKFLPFAGQDCNGGDDKELFALKTNHSAEECMTACKARTTCAGFNYNFRDSSSTYQRCVGKKKDGCSLVGGREGMAYYADVNVYTTTAAPDGSLPDGSPSGLTASSALPLGATNIVAIAVAMLLTAVQL</sequence>
<name>A0A813DX65_POLGL</name>
<protein>
    <recommendedName>
        <fullName evidence="1">Apple domain-containing protein</fullName>
    </recommendedName>
</protein>
<evidence type="ECO:0000259" key="1">
    <source>
        <dbReference type="Pfam" id="PF00024"/>
    </source>
</evidence>
<gene>
    <name evidence="2" type="ORF">PGLA1383_LOCUS9823</name>
</gene>
<comment type="caution">
    <text evidence="2">The sequence shown here is derived from an EMBL/GenBank/DDBJ whole genome shotgun (WGS) entry which is preliminary data.</text>
</comment>
<reference evidence="2" key="1">
    <citation type="submission" date="2021-02" db="EMBL/GenBank/DDBJ databases">
        <authorList>
            <person name="Dougan E. K."/>
            <person name="Rhodes N."/>
            <person name="Thang M."/>
            <person name="Chan C."/>
        </authorList>
    </citation>
    <scope>NUCLEOTIDE SEQUENCE</scope>
</reference>
<dbReference type="AlphaFoldDB" id="A0A813DX65"/>